<organism evidence="2 3">
    <name type="scientific">Burkholderia pseudomallei (strain 1710b)</name>
    <dbReference type="NCBI Taxonomy" id="320372"/>
    <lineage>
        <taxon>Bacteria</taxon>
        <taxon>Pseudomonadati</taxon>
        <taxon>Pseudomonadota</taxon>
        <taxon>Betaproteobacteria</taxon>
        <taxon>Burkholderiales</taxon>
        <taxon>Burkholderiaceae</taxon>
        <taxon>Burkholderia</taxon>
        <taxon>pseudomallei group</taxon>
    </lineage>
</organism>
<evidence type="ECO:0000256" key="1">
    <source>
        <dbReference type="SAM" id="MobiDB-lite"/>
    </source>
</evidence>
<evidence type="ECO:0000313" key="2">
    <source>
        <dbReference type="EMBL" id="ABA50544.1"/>
    </source>
</evidence>
<dbReference type="AlphaFoldDB" id="Q3JX20"/>
<feature type="compositionally biased region" description="Basic and acidic residues" evidence="1">
    <location>
        <begin position="708"/>
        <end position="718"/>
    </location>
</feature>
<accession>Q3JX20</accession>
<name>Q3JX20_BURP1</name>
<dbReference type="EnsemblBacteria" id="ABA50544">
    <property type="protein sequence ID" value="ABA50544"/>
    <property type="gene ID" value="BURPS1710b_0470"/>
</dbReference>
<dbReference type="HOGENOM" id="CLU_374161_0_0_4"/>
<gene>
    <name evidence="2" type="ordered locus">BURPS1710b_0470</name>
</gene>
<feature type="compositionally biased region" description="Basic and acidic residues" evidence="1">
    <location>
        <begin position="683"/>
        <end position="697"/>
    </location>
</feature>
<dbReference type="Proteomes" id="UP000002700">
    <property type="component" value="Chromosome I"/>
</dbReference>
<dbReference type="EMBL" id="CP000124">
    <property type="protein sequence ID" value="ABA50544.1"/>
    <property type="molecule type" value="Genomic_DNA"/>
</dbReference>
<protein>
    <submittedName>
        <fullName evidence="2">Uncharacterized protein</fullName>
    </submittedName>
</protein>
<feature type="compositionally biased region" description="Basic residues" evidence="1">
    <location>
        <begin position="719"/>
        <end position="732"/>
    </location>
</feature>
<feature type="region of interest" description="Disordered" evidence="1">
    <location>
        <begin position="681"/>
        <end position="742"/>
    </location>
</feature>
<evidence type="ECO:0000313" key="3">
    <source>
        <dbReference type="Proteomes" id="UP000002700"/>
    </source>
</evidence>
<proteinExistence type="predicted"/>
<sequence length="742" mass="87442">MYRTVARLASADLLHDRNQLLRVVRIGCVAGLLHSMREAFRVVARVQHARVARIVFQQVRVIGHRMLVRVVCAELRDHAVRLAVHVFGGDGRYRAAGPALRRLDAEHVVARFAVRAADLALAPAGFERRLADDEARRNAGGRARRLRGERHLLDERIRLRGVAVALQRRRERARRRIAARARERAVAWRPIRVRIRLRERVHRREAAFALRVGRDVRVAQQLLGERVGHADALRRHLLRELLIEHRRVHLRRARIEQAVRRRRVAHALQHHLREHRVELARDHLHTLARRSRRGLRAQRVEPLNVEREALRQIVRFRESRHLDDLQVRAKRARRLHRLQDRHQIRGRRAERVERLHHVGEVRARRHHPQRAIVLLELDLRLLRHHRLPVRERPRLRHHGLRVDDDRQIAVRDRAVLQRHHLVHHDRARARVQDHLRRGPLRAHLEILQPRHERDLLRRIGGRGELDRAAVERRRRARAEARVHRGHDALRGAVIHVVQLQLQHAVHLRDRVRHRALDDRAAGDAAGRELVHLHAAAVRARARAAHRHVALRERVHLAVGALQRREQQRAAAQALRIAERRYRHVDRLTRPRERRQRRRHHHRGDVLQLHVRHRRRAAAVGRAVVDRDAEVREHVRERLRRERRLHRLVARAVEADDEAVADQRVVAHALDLREVLQALRARRGGREREREHARGERAARRRPATRSNEGAHDAREQGTHRLHHGAMLRKKRCSQPIVSASLM</sequence>
<reference evidence="2 3" key="1">
    <citation type="submission" date="2005-09" db="EMBL/GenBank/DDBJ databases">
        <authorList>
            <person name="Woods D.E."/>
            <person name="Nierman W.C."/>
        </authorList>
    </citation>
    <scope>NUCLEOTIDE SEQUENCE [LARGE SCALE GENOMIC DNA]</scope>
    <source>
        <strain evidence="2 3">1710b</strain>
    </source>
</reference>
<dbReference type="KEGG" id="bpm:BURPS1710b_0470"/>